<name>A0A0R2CJ47_9LACO</name>
<reference evidence="2 3" key="1">
    <citation type="journal article" date="2015" name="Genome Announc.">
        <title>Expanding the biotechnology potential of lactobacilli through comparative genomics of 213 strains and associated genera.</title>
        <authorList>
            <person name="Sun Z."/>
            <person name="Harris H.M."/>
            <person name="McCann A."/>
            <person name="Guo C."/>
            <person name="Argimon S."/>
            <person name="Zhang W."/>
            <person name="Yang X."/>
            <person name="Jeffery I.B."/>
            <person name="Cooney J.C."/>
            <person name="Kagawa T.F."/>
            <person name="Liu W."/>
            <person name="Song Y."/>
            <person name="Salvetti E."/>
            <person name="Wrobel A."/>
            <person name="Rasinkangas P."/>
            <person name="Parkhill J."/>
            <person name="Rea M.C."/>
            <person name="O'Sullivan O."/>
            <person name="Ritari J."/>
            <person name="Douillard F.P."/>
            <person name="Paul Ross R."/>
            <person name="Yang R."/>
            <person name="Briner A.E."/>
            <person name="Felis G.E."/>
            <person name="de Vos W.M."/>
            <person name="Barrangou R."/>
            <person name="Klaenhammer T.R."/>
            <person name="Caufield P.W."/>
            <person name="Cui Y."/>
            <person name="Zhang H."/>
            <person name="O'Toole P.W."/>
        </authorList>
    </citation>
    <scope>NUCLEOTIDE SEQUENCE [LARGE SCALE GENOMIC DNA]</scope>
    <source>
        <strain evidence="2 3">DSM 22689</strain>
    </source>
</reference>
<sequence>MKSSLFERSGMLLADALLGIALISSATIFYAINQSWSRERINQTEQRLEHVRKCYEIEINHE</sequence>
<feature type="transmembrane region" description="Helical" evidence="1">
    <location>
        <begin position="12"/>
        <end position="32"/>
    </location>
</feature>
<protein>
    <submittedName>
        <fullName evidence="2">Uncharacterized protein</fullName>
    </submittedName>
</protein>
<keyword evidence="1" id="KW-1133">Transmembrane helix</keyword>
<gene>
    <name evidence="2" type="ORF">FC87_GL000751</name>
</gene>
<dbReference type="PATRIC" id="fig|1423745.4.peg.800"/>
<dbReference type="Proteomes" id="UP000051586">
    <property type="component" value="Unassembled WGS sequence"/>
</dbReference>
<dbReference type="AlphaFoldDB" id="A0A0R2CJ47"/>
<evidence type="ECO:0000313" key="3">
    <source>
        <dbReference type="Proteomes" id="UP000051586"/>
    </source>
</evidence>
<evidence type="ECO:0000256" key="1">
    <source>
        <dbReference type="SAM" id="Phobius"/>
    </source>
</evidence>
<proteinExistence type="predicted"/>
<dbReference type="EMBL" id="AYZI01000004">
    <property type="protein sequence ID" value="KRM91617.1"/>
    <property type="molecule type" value="Genomic_DNA"/>
</dbReference>
<evidence type="ECO:0000313" key="2">
    <source>
        <dbReference type="EMBL" id="KRM91617.1"/>
    </source>
</evidence>
<comment type="caution">
    <text evidence="2">The sequence shown here is derived from an EMBL/GenBank/DDBJ whole genome shotgun (WGS) entry which is preliminary data.</text>
</comment>
<keyword evidence="1" id="KW-0472">Membrane</keyword>
<dbReference type="RefSeq" id="WP_009166580.1">
    <property type="nucleotide sequence ID" value="NZ_AYZI01000004.1"/>
</dbReference>
<accession>A0A0R2CJ47</accession>
<keyword evidence="1" id="KW-0812">Transmembrane</keyword>
<organism evidence="2 3">
    <name type="scientific">Fructilactobacillus florum DSM 22689 = JCM 16035</name>
    <dbReference type="NCBI Taxonomy" id="1423745"/>
    <lineage>
        <taxon>Bacteria</taxon>
        <taxon>Bacillati</taxon>
        <taxon>Bacillota</taxon>
        <taxon>Bacilli</taxon>
        <taxon>Lactobacillales</taxon>
        <taxon>Lactobacillaceae</taxon>
        <taxon>Fructilactobacillus</taxon>
    </lineage>
</organism>